<evidence type="ECO:0000313" key="2">
    <source>
        <dbReference type="Proteomes" id="UP000236732"/>
    </source>
</evidence>
<reference evidence="1 2" key="1">
    <citation type="submission" date="2016-10" db="EMBL/GenBank/DDBJ databases">
        <authorList>
            <person name="de Groot N.N."/>
        </authorList>
    </citation>
    <scope>NUCLEOTIDE SEQUENCE [LARGE SCALE GENOMIC DNA]</scope>
    <source>
        <strain evidence="1 2">CGMCC 4.7037</strain>
    </source>
</reference>
<accession>A0A1H6F2T0</accession>
<gene>
    <name evidence="1" type="ORF">SAMN05444920_1376</name>
</gene>
<dbReference type="RefSeq" id="WP_103964426.1">
    <property type="nucleotide sequence ID" value="NZ_FNVT01000037.1"/>
</dbReference>
<keyword evidence="2" id="KW-1185">Reference proteome</keyword>
<protein>
    <submittedName>
        <fullName evidence="1">Uncharacterized protein</fullName>
    </submittedName>
</protein>
<sequence length="118" mass="12780">MYKQGWPVRVEQQAVWSGPADVFLRRESTPPQLLRLVGLKVELTEYADVRRVALSAGELQGTAYAFGSGPVGGNQALLVFTESSDGARLSVRLTDASGTVTDLVADRAEQELLPHRPS</sequence>
<name>A0A1H6F2T0_9ACTN</name>
<proteinExistence type="predicted"/>
<evidence type="ECO:0000313" key="1">
    <source>
        <dbReference type="EMBL" id="SEH03446.1"/>
    </source>
</evidence>
<dbReference type="Proteomes" id="UP000236732">
    <property type="component" value="Unassembled WGS sequence"/>
</dbReference>
<dbReference type="OrthoDB" id="9919837at2"/>
<dbReference type="AlphaFoldDB" id="A0A1H6F2T0"/>
<organism evidence="1 2">
    <name type="scientific">Nonomuraea solani</name>
    <dbReference type="NCBI Taxonomy" id="1144553"/>
    <lineage>
        <taxon>Bacteria</taxon>
        <taxon>Bacillati</taxon>
        <taxon>Actinomycetota</taxon>
        <taxon>Actinomycetes</taxon>
        <taxon>Streptosporangiales</taxon>
        <taxon>Streptosporangiaceae</taxon>
        <taxon>Nonomuraea</taxon>
    </lineage>
</organism>
<dbReference type="EMBL" id="FNVT01000037">
    <property type="protein sequence ID" value="SEH03446.1"/>
    <property type="molecule type" value="Genomic_DNA"/>
</dbReference>